<dbReference type="InterPro" id="IPR036922">
    <property type="entry name" value="Rieske_2Fe-2S_sf"/>
</dbReference>
<dbReference type="Pfam" id="PF00848">
    <property type="entry name" value="Ring_hydroxyl_A"/>
    <property type="match status" value="1"/>
</dbReference>
<keyword evidence="8" id="KW-0223">Dioxygenase</keyword>
<evidence type="ECO:0000256" key="6">
    <source>
        <dbReference type="ARBA" id="ARBA00023014"/>
    </source>
</evidence>
<proteinExistence type="inferred from homology"/>
<dbReference type="Proteomes" id="UP000009080">
    <property type="component" value="Chromosome"/>
</dbReference>
<evidence type="ECO:0000313" key="8">
    <source>
        <dbReference type="EMBL" id="ACR13032.1"/>
    </source>
</evidence>
<comment type="similarity">
    <text evidence="1">Belongs to the bacterial ring-hydroxylating dioxygenase alpha subunit family.</text>
</comment>
<evidence type="ECO:0000256" key="5">
    <source>
        <dbReference type="ARBA" id="ARBA00023004"/>
    </source>
</evidence>
<evidence type="ECO:0000313" key="9">
    <source>
        <dbReference type="Proteomes" id="UP000009080"/>
    </source>
</evidence>
<feature type="domain" description="Rieske" evidence="7">
    <location>
        <begin position="38"/>
        <end position="152"/>
    </location>
</feature>
<evidence type="ECO:0000259" key="7">
    <source>
        <dbReference type="PROSITE" id="PS51296"/>
    </source>
</evidence>
<organism evidence="8 9">
    <name type="scientific">Teredinibacter turnerae (strain ATCC 39867 / T7901)</name>
    <dbReference type="NCBI Taxonomy" id="377629"/>
    <lineage>
        <taxon>Bacteria</taxon>
        <taxon>Pseudomonadati</taxon>
        <taxon>Pseudomonadota</taxon>
        <taxon>Gammaproteobacteria</taxon>
        <taxon>Cellvibrionales</taxon>
        <taxon>Cellvibrionaceae</taxon>
        <taxon>Teredinibacter</taxon>
    </lineage>
</organism>
<dbReference type="RefSeq" id="WP_015819145.1">
    <property type="nucleotide sequence ID" value="NC_012997.1"/>
</dbReference>
<dbReference type="Pfam" id="PF00355">
    <property type="entry name" value="Rieske"/>
    <property type="match status" value="1"/>
</dbReference>
<dbReference type="GO" id="GO:0005506">
    <property type="term" value="F:iron ion binding"/>
    <property type="evidence" value="ECO:0007669"/>
    <property type="project" value="InterPro"/>
</dbReference>
<dbReference type="PANTHER" id="PTHR43756">
    <property type="entry name" value="CHOLINE MONOOXYGENASE, CHLOROPLASTIC"/>
    <property type="match status" value="1"/>
</dbReference>
<dbReference type="InterPro" id="IPR001663">
    <property type="entry name" value="Rng_hydr_dOase-A"/>
</dbReference>
<dbReference type="KEGG" id="ttu:TERTU_1474"/>
<reference evidence="8 9" key="1">
    <citation type="journal article" date="2009" name="PLoS ONE">
        <title>The complete genome of Teredinibacter turnerae T7901: an intracellular endosymbiont of marine wood-boring bivalves (shipworms).</title>
        <authorList>
            <person name="Yang J.C."/>
            <person name="Madupu R."/>
            <person name="Durkin A.S."/>
            <person name="Ekborg N.A."/>
            <person name="Pedamallu C.S."/>
            <person name="Hostetler J.B."/>
            <person name="Radune D."/>
            <person name="Toms B.S."/>
            <person name="Henrissat B."/>
            <person name="Coutinho P.M."/>
            <person name="Schwarz S."/>
            <person name="Field L."/>
            <person name="Trindade-Silva A.E."/>
            <person name="Soares C.A.G."/>
            <person name="Elshahawi S."/>
            <person name="Hanora A."/>
            <person name="Schmidt E.W."/>
            <person name="Haygood M.G."/>
            <person name="Posfai J."/>
            <person name="Benner J."/>
            <person name="Madinger C."/>
            <person name="Nove J."/>
            <person name="Anton B."/>
            <person name="Chaudhary K."/>
            <person name="Foster J."/>
            <person name="Holman A."/>
            <person name="Kumar S."/>
            <person name="Lessard P.A."/>
            <person name="Luyten Y.A."/>
            <person name="Slatko B."/>
            <person name="Wood N."/>
            <person name="Wu B."/>
            <person name="Teplitski M."/>
            <person name="Mougous J.D."/>
            <person name="Ward N."/>
            <person name="Eisen J.A."/>
            <person name="Badger J.H."/>
            <person name="Distel D.L."/>
        </authorList>
    </citation>
    <scope>NUCLEOTIDE SEQUENCE [LARGE SCALE GENOMIC DNA]</scope>
    <source>
        <strain evidence="9">ATCC 39867 / T7901</strain>
    </source>
</reference>
<dbReference type="OrthoDB" id="9769355at2"/>
<dbReference type="GO" id="GO:0051213">
    <property type="term" value="F:dioxygenase activity"/>
    <property type="evidence" value="ECO:0007669"/>
    <property type="project" value="UniProtKB-KW"/>
</dbReference>
<dbReference type="InterPro" id="IPR017941">
    <property type="entry name" value="Rieske_2Fe-2S"/>
</dbReference>
<dbReference type="eggNOG" id="COG4638">
    <property type="taxonomic scope" value="Bacteria"/>
</dbReference>
<keyword evidence="6" id="KW-0411">Iron-sulfur</keyword>
<dbReference type="PRINTS" id="PR00090">
    <property type="entry name" value="RNGDIOXGNASE"/>
</dbReference>
<keyword evidence="4" id="KW-0560">Oxidoreductase</keyword>
<dbReference type="HOGENOM" id="CLU_026244_4_0_6"/>
<dbReference type="InterPro" id="IPR015879">
    <property type="entry name" value="Ring_hydroxy_dOase_asu_C_dom"/>
</dbReference>
<dbReference type="AlphaFoldDB" id="C5BSR9"/>
<dbReference type="Gene3D" id="3.90.380.10">
    <property type="entry name" value="Naphthalene 1,2-dioxygenase Alpha Subunit, Chain A, domain 1"/>
    <property type="match status" value="1"/>
</dbReference>
<dbReference type="Gene3D" id="2.102.10.10">
    <property type="entry name" value="Rieske [2Fe-2S] iron-sulphur domain"/>
    <property type="match status" value="1"/>
</dbReference>
<dbReference type="STRING" id="377629.TERTU_1474"/>
<dbReference type="PROSITE" id="PS51296">
    <property type="entry name" value="RIESKE"/>
    <property type="match status" value="1"/>
</dbReference>
<dbReference type="EMBL" id="CP001614">
    <property type="protein sequence ID" value="ACR13032.1"/>
    <property type="molecule type" value="Genomic_DNA"/>
</dbReference>
<sequence>MSCTPLDTEFRRLSPKFYTDEIVYQAELANIFGGRSWNYLCLMCEVPDAGAYIETYIGETPVVVVRDKSGDINAFVNRCTHRGSKVCIANKGKAKQFICPYHEWAFDLSGKLKGVPYRHGIDGKGGMPSDFNISDHNLTPVKVAVRNGVVFGSLAPDMDDLATYLGPKICSYFDRVCDGRPLKVIGKMRHIIKANWKLQIENVKDPIHAAILHSFFKVFGIWRSDQKTDVVVSETGSSSVLVSTASFDKLKPAKAESALSLADPRMIQHIREFEGGTGAVMTIWPNLIFLQQLNCLVMRHVRPDGASRCIQTWTFFGFQDEDISLTEQRLLQANLLGPAGFVTVDDNEVLELIQEDAVALGDTPVVLEAGEGMGDTDYMVSESAIRAFYRFYKSALGEQPHG</sequence>
<protein>
    <submittedName>
        <fullName evidence="8">Ring hydroxylating dioxygenase, alpha subunit</fullName>
    </submittedName>
</protein>
<evidence type="ECO:0000256" key="4">
    <source>
        <dbReference type="ARBA" id="ARBA00023002"/>
    </source>
</evidence>
<evidence type="ECO:0000256" key="2">
    <source>
        <dbReference type="ARBA" id="ARBA00022714"/>
    </source>
</evidence>
<accession>C5BSR9</accession>
<keyword evidence="2" id="KW-0001">2Fe-2S</keyword>
<dbReference type="GO" id="GO:0051537">
    <property type="term" value="F:2 iron, 2 sulfur cluster binding"/>
    <property type="evidence" value="ECO:0007669"/>
    <property type="project" value="UniProtKB-KW"/>
</dbReference>
<keyword evidence="9" id="KW-1185">Reference proteome</keyword>
<name>C5BSR9_TERTT</name>
<keyword evidence="5" id="KW-0408">Iron</keyword>
<keyword evidence="3" id="KW-0479">Metal-binding</keyword>
<dbReference type="PANTHER" id="PTHR43756:SF1">
    <property type="entry name" value="3-PHENYLPROPIONATE_CINNAMIC ACID DIOXYGENASE SUBUNIT ALPHA"/>
    <property type="match status" value="1"/>
</dbReference>
<dbReference type="SUPFAM" id="SSF55961">
    <property type="entry name" value="Bet v1-like"/>
    <property type="match status" value="1"/>
</dbReference>
<gene>
    <name evidence="8" type="ordered locus">TERTU_1474</name>
</gene>
<evidence type="ECO:0000256" key="3">
    <source>
        <dbReference type="ARBA" id="ARBA00022723"/>
    </source>
</evidence>
<evidence type="ECO:0000256" key="1">
    <source>
        <dbReference type="ARBA" id="ARBA00008751"/>
    </source>
</evidence>
<dbReference type="SUPFAM" id="SSF50022">
    <property type="entry name" value="ISP domain"/>
    <property type="match status" value="1"/>
</dbReference>